<dbReference type="InterPro" id="IPR006091">
    <property type="entry name" value="Acyl-CoA_Oxase/DH_mid-dom"/>
</dbReference>
<dbReference type="AlphaFoldDB" id="A0A6J6QY29"/>
<feature type="domain" description="Acyl-CoA dehydrogenase/oxidase N-terminal" evidence="8">
    <location>
        <begin position="29"/>
        <end position="146"/>
    </location>
</feature>
<dbReference type="SUPFAM" id="SSF56645">
    <property type="entry name" value="Acyl-CoA dehydrogenase NM domain-like"/>
    <property type="match status" value="1"/>
</dbReference>
<dbReference type="PANTHER" id="PTHR43292:SF3">
    <property type="entry name" value="ACYL-COA DEHYDROGENASE FADE29"/>
    <property type="match status" value="1"/>
</dbReference>
<dbReference type="GO" id="GO:0016627">
    <property type="term" value="F:oxidoreductase activity, acting on the CH-CH group of donors"/>
    <property type="evidence" value="ECO:0007669"/>
    <property type="project" value="InterPro"/>
</dbReference>
<dbReference type="SUPFAM" id="SSF47203">
    <property type="entry name" value="Acyl-CoA dehydrogenase C-terminal domain-like"/>
    <property type="match status" value="1"/>
</dbReference>
<name>A0A6J6QY29_9ZZZZ</name>
<evidence type="ECO:0000256" key="3">
    <source>
        <dbReference type="ARBA" id="ARBA00022630"/>
    </source>
</evidence>
<feature type="domain" description="Acyl-CoA dehydrogenase/oxidase C-terminal" evidence="6">
    <location>
        <begin position="256"/>
        <end position="425"/>
    </location>
</feature>
<dbReference type="FunFam" id="2.40.110.10:FF:000011">
    <property type="entry name" value="Acyl-CoA dehydrogenase FadE34"/>
    <property type="match status" value="1"/>
</dbReference>
<reference evidence="9" key="1">
    <citation type="submission" date="2020-05" db="EMBL/GenBank/DDBJ databases">
        <authorList>
            <person name="Chiriac C."/>
            <person name="Salcher M."/>
            <person name="Ghai R."/>
            <person name="Kavagutti S V."/>
        </authorList>
    </citation>
    <scope>NUCLEOTIDE SEQUENCE</scope>
</reference>
<dbReference type="Gene3D" id="2.40.110.10">
    <property type="entry name" value="Butyryl-CoA Dehydrogenase, subunit A, domain 2"/>
    <property type="match status" value="1"/>
</dbReference>
<evidence type="ECO:0000256" key="2">
    <source>
        <dbReference type="ARBA" id="ARBA00009347"/>
    </source>
</evidence>
<dbReference type="Pfam" id="PF02770">
    <property type="entry name" value="Acyl-CoA_dh_M"/>
    <property type="match status" value="1"/>
</dbReference>
<dbReference type="InterPro" id="IPR052161">
    <property type="entry name" value="Mycobact_Acyl-CoA_DH"/>
</dbReference>
<keyword evidence="5" id="KW-0560">Oxidoreductase</keyword>
<evidence type="ECO:0000259" key="6">
    <source>
        <dbReference type="Pfam" id="PF00441"/>
    </source>
</evidence>
<dbReference type="Pfam" id="PF02771">
    <property type="entry name" value="Acyl-CoA_dh_N"/>
    <property type="match status" value="1"/>
</dbReference>
<evidence type="ECO:0000256" key="1">
    <source>
        <dbReference type="ARBA" id="ARBA00001974"/>
    </source>
</evidence>
<dbReference type="InterPro" id="IPR009100">
    <property type="entry name" value="AcylCoA_DH/oxidase_NM_dom_sf"/>
</dbReference>
<dbReference type="InterPro" id="IPR046373">
    <property type="entry name" value="Acyl-CoA_Oxase/DH_mid-dom_sf"/>
</dbReference>
<evidence type="ECO:0000256" key="5">
    <source>
        <dbReference type="ARBA" id="ARBA00023002"/>
    </source>
</evidence>
<dbReference type="PANTHER" id="PTHR43292">
    <property type="entry name" value="ACYL-COA DEHYDROGENASE"/>
    <property type="match status" value="1"/>
</dbReference>
<accession>A0A6J6QY29</accession>
<evidence type="ECO:0000256" key="4">
    <source>
        <dbReference type="ARBA" id="ARBA00022827"/>
    </source>
</evidence>
<dbReference type="Gene3D" id="1.10.540.10">
    <property type="entry name" value="Acyl-CoA dehydrogenase/oxidase, N-terminal domain"/>
    <property type="match status" value="1"/>
</dbReference>
<evidence type="ECO:0000259" key="7">
    <source>
        <dbReference type="Pfam" id="PF02770"/>
    </source>
</evidence>
<dbReference type="InterPro" id="IPR036250">
    <property type="entry name" value="AcylCo_DH-like_C"/>
</dbReference>
<sequence length="437" mass="48784">MSRLCFACVTFVWTEASATGQNGRMLTYTPEAEAFRKEVKSWLVANLPKGWFDKGFELSGDERKKFNAEWPSKLFEGGWICATWPKEYGGKGLDTLQGVVLAEEFANAKAPMRADFFGDTLVGPTLLQWGTEEQKKEFLPQILSGKMRWCQGFSEPNSGSDLASLKTTAVLDGDEWVINGQKVWTTQGHHADYCFLLTRTDQAAAKHAGISYLLVPMRQKGVEVRGIVQPDGTAEFCEVFFTDARCPKDNVVGGVNNGWQVANSTLAFERGMSATTGYRRFEEEYRLMLIAAKKNGAINDAGIRQRLMQYYTKYQILRYNGLRSLGATLEGKKDMGVISLGATNKMYWTEMHQRAMELALDIHGADSMLINTGPEDGGWPGAQRDKRREGYPVSAMMSSFFFSRSETIWGGTSQIQRNIVGERVLGLPKEPKPSGEK</sequence>
<dbReference type="InterPro" id="IPR037069">
    <property type="entry name" value="AcylCoA_DH/ox_N_sf"/>
</dbReference>
<organism evidence="9">
    <name type="scientific">freshwater metagenome</name>
    <dbReference type="NCBI Taxonomy" id="449393"/>
    <lineage>
        <taxon>unclassified sequences</taxon>
        <taxon>metagenomes</taxon>
        <taxon>ecological metagenomes</taxon>
    </lineage>
</organism>
<dbReference type="EMBL" id="CAEZYG010000126">
    <property type="protein sequence ID" value="CAB4715646.1"/>
    <property type="molecule type" value="Genomic_DNA"/>
</dbReference>
<keyword evidence="4" id="KW-0274">FAD</keyword>
<gene>
    <name evidence="9" type="ORF">UFOPK2657_00737</name>
</gene>
<comment type="cofactor">
    <cofactor evidence="1">
        <name>FAD</name>
        <dbReference type="ChEBI" id="CHEBI:57692"/>
    </cofactor>
</comment>
<protein>
    <submittedName>
        <fullName evidence="9">Unannotated protein</fullName>
    </submittedName>
</protein>
<comment type="similarity">
    <text evidence="2">Belongs to the acyl-CoA dehydrogenase family.</text>
</comment>
<proteinExistence type="inferred from homology"/>
<dbReference type="GO" id="GO:0050660">
    <property type="term" value="F:flavin adenine dinucleotide binding"/>
    <property type="evidence" value="ECO:0007669"/>
    <property type="project" value="InterPro"/>
</dbReference>
<evidence type="ECO:0000313" key="9">
    <source>
        <dbReference type="EMBL" id="CAB4715646.1"/>
    </source>
</evidence>
<dbReference type="Pfam" id="PF00441">
    <property type="entry name" value="Acyl-CoA_dh_1"/>
    <property type="match status" value="1"/>
</dbReference>
<dbReference type="GO" id="GO:0005886">
    <property type="term" value="C:plasma membrane"/>
    <property type="evidence" value="ECO:0007669"/>
    <property type="project" value="TreeGrafter"/>
</dbReference>
<dbReference type="InterPro" id="IPR013786">
    <property type="entry name" value="AcylCoA_DH/ox_N"/>
</dbReference>
<dbReference type="InterPro" id="IPR009075">
    <property type="entry name" value="AcylCo_DH/oxidase_C"/>
</dbReference>
<dbReference type="Gene3D" id="1.20.140.10">
    <property type="entry name" value="Butyryl-CoA Dehydrogenase, subunit A, domain 3"/>
    <property type="match status" value="1"/>
</dbReference>
<feature type="domain" description="Acyl-CoA oxidase/dehydrogenase middle" evidence="7">
    <location>
        <begin position="150"/>
        <end position="243"/>
    </location>
</feature>
<evidence type="ECO:0000259" key="8">
    <source>
        <dbReference type="Pfam" id="PF02771"/>
    </source>
</evidence>
<keyword evidence="3" id="KW-0285">Flavoprotein</keyword>